<sequence length="403" mass="45542">MNIFLNNQIRRNQTLLDIMFGRKVQNTKTNKNMQSGRRDTVTISSEAQELSMKKSISGRTRNTSVDSTIDLQKYIDDARESNRAALENAGSEIDVNAVTYTDSSEAFRAALTDKYSKLAAEAKTHSNPEEYIYGKYYDKGSQYYEANLTETERRIAYNYEMQMYKDGKINGVSYQDSLFRGIEIYGDVKDNDRIMFKRQTINRQISNILSGAGIDTAGIPDTCSFTVDPYSYYISVDGVDDSLKQPMEQALNQGSNGKNLYKHILTCSTQDGCNSSQVSADSKLKFQAFQQVYEYIGLKLNELDERGGTYYTKDGEDIKELVRTAVDKSGTVPCDYKAQVKQWICGMISEISGKGWNNVADMNLSILFQSGRLIDTKQSIVYAQDSEWIKDTIGSSWYSVTNK</sequence>
<dbReference type="AlphaFoldDB" id="A0A2K4ZFK1"/>
<evidence type="ECO:0000313" key="2">
    <source>
        <dbReference type="Proteomes" id="UP000236311"/>
    </source>
</evidence>
<reference evidence="1 2" key="1">
    <citation type="submission" date="2018-01" db="EMBL/GenBank/DDBJ databases">
        <authorList>
            <person name="Gaut B.S."/>
            <person name="Morton B.R."/>
            <person name="Clegg M.T."/>
            <person name="Duvall M.R."/>
        </authorList>
    </citation>
    <scope>NUCLEOTIDE SEQUENCE [LARGE SCALE GENOMIC DNA]</scope>
    <source>
        <strain evidence="1">GP69</strain>
    </source>
</reference>
<name>A0A2K4ZFK1_9FIRM</name>
<evidence type="ECO:0000313" key="1">
    <source>
        <dbReference type="EMBL" id="SOY29216.1"/>
    </source>
</evidence>
<protein>
    <recommendedName>
        <fullName evidence="3">DUF4885 domain-containing protein</fullName>
    </recommendedName>
</protein>
<dbReference type="InterPro" id="IPR032617">
    <property type="entry name" value="DUF4885"/>
</dbReference>
<accession>A0A2K4ZFK1</accession>
<dbReference type="EMBL" id="OFSM01000009">
    <property type="protein sequence ID" value="SOY29216.1"/>
    <property type="molecule type" value="Genomic_DNA"/>
</dbReference>
<evidence type="ECO:0008006" key="3">
    <source>
        <dbReference type="Google" id="ProtNLM"/>
    </source>
</evidence>
<dbReference type="Pfam" id="PF16226">
    <property type="entry name" value="DUF4885"/>
    <property type="match status" value="1"/>
</dbReference>
<gene>
    <name evidence="1" type="ORF">AMURIS_01931</name>
</gene>
<keyword evidence="2" id="KW-1185">Reference proteome</keyword>
<dbReference type="Proteomes" id="UP000236311">
    <property type="component" value="Unassembled WGS sequence"/>
</dbReference>
<dbReference type="OrthoDB" id="2056069at2"/>
<proteinExistence type="predicted"/>
<organism evidence="1 2">
    <name type="scientific">Acetatifactor muris</name>
    <dbReference type="NCBI Taxonomy" id="879566"/>
    <lineage>
        <taxon>Bacteria</taxon>
        <taxon>Bacillati</taxon>
        <taxon>Bacillota</taxon>
        <taxon>Clostridia</taxon>
        <taxon>Lachnospirales</taxon>
        <taxon>Lachnospiraceae</taxon>
        <taxon>Acetatifactor</taxon>
    </lineage>
</organism>
<dbReference type="RefSeq" id="WP_103239341.1">
    <property type="nucleotide sequence ID" value="NZ_JANJZD010000009.1"/>
</dbReference>